<evidence type="ECO:0000256" key="1">
    <source>
        <dbReference type="SAM" id="SignalP"/>
    </source>
</evidence>
<protein>
    <recommendedName>
        <fullName evidence="4">Bypass of forespore C C-terminal domain-containing protein</fullName>
    </recommendedName>
</protein>
<dbReference type="AlphaFoldDB" id="A0A1M6P933"/>
<feature type="chain" id="PRO_5038828823" description="Bypass of forespore C C-terminal domain-containing protein" evidence="1">
    <location>
        <begin position="25"/>
        <end position="127"/>
    </location>
</feature>
<proteinExistence type="predicted"/>
<accession>A0A1M6P933</accession>
<dbReference type="Proteomes" id="UP000183952">
    <property type="component" value="Unassembled WGS sequence"/>
</dbReference>
<dbReference type="OrthoDB" id="2082016at2"/>
<dbReference type="EMBL" id="FRAD01000012">
    <property type="protein sequence ID" value="SHK04427.1"/>
    <property type="molecule type" value="Genomic_DNA"/>
</dbReference>
<keyword evidence="1" id="KW-0732">Signal</keyword>
<reference evidence="2 3" key="1">
    <citation type="submission" date="2016-11" db="EMBL/GenBank/DDBJ databases">
        <authorList>
            <person name="Jaros S."/>
            <person name="Januszkiewicz K."/>
            <person name="Wedrychowicz H."/>
        </authorList>
    </citation>
    <scope>NUCLEOTIDE SEQUENCE [LARGE SCALE GENOMIC DNA]</scope>
    <source>
        <strain evidence="2 3">DSM 3090</strain>
    </source>
</reference>
<evidence type="ECO:0000313" key="3">
    <source>
        <dbReference type="Proteomes" id="UP000183952"/>
    </source>
</evidence>
<keyword evidence="3" id="KW-1185">Reference proteome</keyword>
<dbReference type="RefSeq" id="WP_072903600.1">
    <property type="nucleotide sequence ID" value="NZ_FRAD01000012.1"/>
</dbReference>
<feature type="signal peptide" evidence="1">
    <location>
        <begin position="1"/>
        <end position="24"/>
    </location>
</feature>
<dbReference type="STRING" id="1121331.SAMN02745248_01638"/>
<gene>
    <name evidence="2" type="ORF">SAMN02745248_01638</name>
</gene>
<evidence type="ECO:0000313" key="2">
    <source>
        <dbReference type="EMBL" id="SHK04427.1"/>
    </source>
</evidence>
<sequence>MKYFKKIFFSAMTALFLFFNVSYKTTNMLFTKAIFREKVEVVMLSTKSTKYKYAPNKYVIGIEGKYVAILKSDEKGNVKLESEKDISNINIFMLPKDDIELLRNGDKIYQYDTREDAHEALIGIFKS</sequence>
<organism evidence="2 3">
    <name type="scientific">Hathewaya proteolytica DSM 3090</name>
    <dbReference type="NCBI Taxonomy" id="1121331"/>
    <lineage>
        <taxon>Bacteria</taxon>
        <taxon>Bacillati</taxon>
        <taxon>Bacillota</taxon>
        <taxon>Clostridia</taxon>
        <taxon>Eubacteriales</taxon>
        <taxon>Clostridiaceae</taxon>
        <taxon>Hathewaya</taxon>
    </lineage>
</organism>
<name>A0A1M6P933_9CLOT</name>
<evidence type="ECO:0008006" key="4">
    <source>
        <dbReference type="Google" id="ProtNLM"/>
    </source>
</evidence>